<dbReference type="AlphaFoldDB" id="A0A0C2WUT5"/>
<accession>A0A0C2WUT5</accession>
<keyword evidence="1" id="KW-0677">Repeat</keyword>
<evidence type="ECO:0000256" key="1">
    <source>
        <dbReference type="ARBA" id="ARBA00022737"/>
    </source>
</evidence>
<dbReference type="InParanoid" id="A0A0C2WUT5"/>
<evidence type="ECO:0000313" key="4">
    <source>
        <dbReference type="Proteomes" id="UP000054549"/>
    </source>
</evidence>
<dbReference type="InterPro" id="IPR027417">
    <property type="entry name" value="P-loop_NTPase"/>
</dbReference>
<protein>
    <recommendedName>
        <fullName evidence="2">Nephrocystin 3-like N-terminal domain-containing protein</fullName>
    </recommendedName>
</protein>
<feature type="domain" description="Nephrocystin 3-like N-terminal" evidence="2">
    <location>
        <begin position="38"/>
        <end position="90"/>
    </location>
</feature>
<dbReference type="OrthoDB" id="5106486at2759"/>
<sequence>MEDELDRLLGRWVSKDALRNSFNSPPECHPNTRTTVRNEIGEWMDESGSEKSPLLWLNGPAGVGKSAIAKTISGFHDQVVATFFFSTSSDRS</sequence>
<dbReference type="EMBL" id="KN818297">
    <property type="protein sequence ID" value="KIL60546.1"/>
    <property type="molecule type" value="Genomic_DNA"/>
</dbReference>
<organism evidence="3 4">
    <name type="scientific">Amanita muscaria (strain Koide BX008)</name>
    <dbReference type="NCBI Taxonomy" id="946122"/>
    <lineage>
        <taxon>Eukaryota</taxon>
        <taxon>Fungi</taxon>
        <taxon>Dikarya</taxon>
        <taxon>Basidiomycota</taxon>
        <taxon>Agaricomycotina</taxon>
        <taxon>Agaricomycetes</taxon>
        <taxon>Agaricomycetidae</taxon>
        <taxon>Agaricales</taxon>
        <taxon>Pluteineae</taxon>
        <taxon>Amanitaceae</taxon>
        <taxon>Amanita</taxon>
    </lineage>
</organism>
<feature type="non-terminal residue" evidence="3">
    <location>
        <position position="92"/>
    </location>
</feature>
<gene>
    <name evidence="3" type="ORF">M378DRAFT_83653</name>
</gene>
<dbReference type="HOGENOM" id="CLU_000288_6_17_1"/>
<name>A0A0C2WUT5_AMAMK</name>
<keyword evidence="4" id="KW-1185">Reference proteome</keyword>
<dbReference type="Pfam" id="PF24883">
    <property type="entry name" value="NPHP3_N"/>
    <property type="match status" value="1"/>
</dbReference>
<proteinExistence type="predicted"/>
<dbReference type="InterPro" id="IPR056884">
    <property type="entry name" value="NPHP3-like_N"/>
</dbReference>
<evidence type="ECO:0000313" key="3">
    <source>
        <dbReference type="EMBL" id="KIL60546.1"/>
    </source>
</evidence>
<dbReference type="Proteomes" id="UP000054549">
    <property type="component" value="Unassembled WGS sequence"/>
</dbReference>
<reference evidence="3 4" key="1">
    <citation type="submission" date="2014-04" db="EMBL/GenBank/DDBJ databases">
        <title>Evolutionary Origins and Diversification of the Mycorrhizal Mutualists.</title>
        <authorList>
            <consortium name="DOE Joint Genome Institute"/>
            <consortium name="Mycorrhizal Genomics Consortium"/>
            <person name="Kohler A."/>
            <person name="Kuo A."/>
            <person name="Nagy L.G."/>
            <person name="Floudas D."/>
            <person name="Copeland A."/>
            <person name="Barry K.W."/>
            <person name="Cichocki N."/>
            <person name="Veneault-Fourrey C."/>
            <person name="LaButti K."/>
            <person name="Lindquist E.A."/>
            <person name="Lipzen A."/>
            <person name="Lundell T."/>
            <person name="Morin E."/>
            <person name="Murat C."/>
            <person name="Riley R."/>
            <person name="Ohm R."/>
            <person name="Sun H."/>
            <person name="Tunlid A."/>
            <person name="Henrissat B."/>
            <person name="Grigoriev I.V."/>
            <person name="Hibbett D.S."/>
            <person name="Martin F."/>
        </authorList>
    </citation>
    <scope>NUCLEOTIDE SEQUENCE [LARGE SCALE GENOMIC DNA]</scope>
    <source>
        <strain evidence="3 4">Koide BX008</strain>
    </source>
</reference>
<evidence type="ECO:0000259" key="2">
    <source>
        <dbReference type="Pfam" id="PF24883"/>
    </source>
</evidence>
<dbReference type="SUPFAM" id="SSF52540">
    <property type="entry name" value="P-loop containing nucleoside triphosphate hydrolases"/>
    <property type="match status" value="1"/>
</dbReference>